<sequence length="86" mass="9657">ASYAPTSIIEYHCLSYCVRALMLRLCGTVLNTFPMWFQGQQRIEPLSPPTCCERRLRGIGHRASDPHTVETQTAYEDLSAIVLGSK</sequence>
<dbReference type="EMBL" id="HACG01032833">
    <property type="protein sequence ID" value="CEK79698.1"/>
    <property type="molecule type" value="Transcribed_RNA"/>
</dbReference>
<proteinExistence type="predicted"/>
<protein>
    <submittedName>
        <fullName evidence="1">Uncharacterized protein</fullName>
    </submittedName>
</protein>
<gene>
    <name evidence="1" type="primary">ORF116904</name>
</gene>
<name>A0A0B7AFY4_9EUPU</name>
<reference evidence="1" key="1">
    <citation type="submission" date="2014-12" db="EMBL/GenBank/DDBJ databases">
        <title>Insight into the proteome of Arion vulgaris.</title>
        <authorList>
            <person name="Aradska J."/>
            <person name="Bulat T."/>
            <person name="Smidak R."/>
            <person name="Sarate P."/>
            <person name="Gangsoo J."/>
            <person name="Sialana F."/>
            <person name="Bilban M."/>
            <person name="Lubec G."/>
        </authorList>
    </citation>
    <scope>NUCLEOTIDE SEQUENCE</scope>
    <source>
        <tissue evidence="1">Skin</tissue>
    </source>
</reference>
<organism evidence="1">
    <name type="scientific">Arion vulgaris</name>
    <dbReference type="NCBI Taxonomy" id="1028688"/>
    <lineage>
        <taxon>Eukaryota</taxon>
        <taxon>Metazoa</taxon>
        <taxon>Spiralia</taxon>
        <taxon>Lophotrochozoa</taxon>
        <taxon>Mollusca</taxon>
        <taxon>Gastropoda</taxon>
        <taxon>Heterobranchia</taxon>
        <taxon>Euthyneura</taxon>
        <taxon>Panpulmonata</taxon>
        <taxon>Eupulmonata</taxon>
        <taxon>Stylommatophora</taxon>
        <taxon>Helicina</taxon>
        <taxon>Arionoidea</taxon>
        <taxon>Arionidae</taxon>
        <taxon>Arion</taxon>
    </lineage>
</organism>
<accession>A0A0B7AFY4</accession>
<evidence type="ECO:0000313" key="1">
    <source>
        <dbReference type="EMBL" id="CEK79698.1"/>
    </source>
</evidence>
<dbReference type="AlphaFoldDB" id="A0A0B7AFY4"/>
<feature type="non-terminal residue" evidence="1">
    <location>
        <position position="1"/>
    </location>
</feature>